<dbReference type="Gene3D" id="1.20.150.30">
    <property type="entry name" value="Zincin-like metallopeptidase, N-terminal domain"/>
    <property type="match status" value="1"/>
</dbReference>
<keyword evidence="2" id="KW-0645">Protease</keyword>
<dbReference type="RefSeq" id="WP_344065959.1">
    <property type="nucleotide sequence ID" value="NZ_BAAAPN010000049.1"/>
</dbReference>
<feature type="region of interest" description="Disordered" evidence="1">
    <location>
        <begin position="1"/>
        <end position="22"/>
    </location>
</feature>
<comment type="caution">
    <text evidence="2">The sequence shown here is derived from an EMBL/GenBank/DDBJ whole genome shotgun (WGS) entry which is preliminary data.</text>
</comment>
<accession>A0ABN2KPE0</accession>
<dbReference type="InterPro" id="IPR042271">
    <property type="entry name" value="Zinicin_2_N"/>
</dbReference>
<dbReference type="NCBIfam" id="TIGR03624">
    <property type="entry name" value="putative hydrolase"/>
    <property type="match status" value="1"/>
</dbReference>
<protein>
    <submittedName>
        <fullName evidence="2">Zinc-dependent metalloprotease</fullName>
    </submittedName>
</protein>
<name>A0ABN2KPE0_9MICO</name>
<organism evidence="2 3">
    <name type="scientific">Nostocoides vanveenii</name>
    <dbReference type="NCBI Taxonomy" id="330835"/>
    <lineage>
        <taxon>Bacteria</taxon>
        <taxon>Bacillati</taxon>
        <taxon>Actinomycetota</taxon>
        <taxon>Actinomycetes</taxon>
        <taxon>Micrococcales</taxon>
        <taxon>Intrasporangiaceae</taxon>
        <taxon>Nostocoides</taxon>
    </lineage>
</organism>
<dbReference type="PANTHER" id="PTHR39420">
    <property type="match status" value="1"/>
</dbReference>
<evidence type="ECO:0000313" key="3">
    <source>
        <dbReference type="Proteomes" id="UP001501475"/>
    </source>
</evidence>
<feature type="compositionally biased region" description="Acidic residues" evidence="1">
    <location>
        <begin position="1"/>
        <end position="12"/>
    </location>
</feature>
<proteinExistence type="predicted"/>
<keyword evidence="2" id="KW-0482">Metalloprotease</keyword>
<gene>
    <name evidence="2" type="ORF">GCM10009810_21580</name>
</gene>
<sequence>MPDDLDPIDDATPDPGSGLPPEMLDALKRMTGSADLPPEMVEQFAAMGLGSIPVGQFEGLMTQVQSMFAGPDEGPVSSTVATDVARKVVAAAGDPSMGAREADLAREAVHVADLWLGQVTELEAPGLRGVAWSRSEWIEDTMPVWHEMVAPVAQGVSRALASALTAQLSGDGFEAISGMLPRGTNPAAAMGQIAPMMERVGSSMFSMQLGQGLGALAGDILTGTEVSLPLTSDDVVALVPANIAAFAEGLEIEADEVWLYLAVRETARMRLFRAVPWLEAQLLVAVQDYARDIAIDTDAIESALTGMDPTDTEALQAQLADKLFSPTPTGSQQAALVRLETWLALIEGWVDVVTDQAAAAHLPRAAALGETVRRRRATGGPAEKTFASLVGLQLRPRRLRDAANLFAALEAAGGVAMRDGAWAHPDLAPSGADLDDVLGYVERRQTASGGDDVDAALEALLREETL</sequence>
<reference evidence="2 3" key="1">
    <citation type="journal article" date="2019" name="Int. J. Syst. Evol. Microbiol.">
        <title>The Global Catalogue of Microorganisms (GCM) 10K type strain sequencing project: providing services to taxonomists for standard genome sequencing and annotation.</title>
        <authorList>
            <consortium name="The Broad Institute Genomics Platform"/>
            <consortium name="The Broad Institute Genome Sequencing Center for Infectious Disease"/>
            <person name="Wu L."/>
            <person name="Ma J."/>
        </authorList>
    </citation>
    <scope>NUCLEOTIDE SEQUENCE [LARGE SCALE GENOMIC DNA]</scope>
    <source>
        <strain evidence="2 3">JCM 15591</strain>
    </source>
</reference>
<evidence type="ECO:0000256" key="1">
    <source>
        <dbReference type="SAM" id="MobiDB-lite"/>
    </source>
</evidence>
<dbReference type="InterPro" id="IPR018766">
    <property type="entry name" value="Zinicin_2"/>
</dbReference>
<keyword evidence="2" id="KW-0378">Hydrolase</keyword>
<dbReference type="SUPFAM" id="SSF55486">
    <property type="entry name" value="Metalloproteases ('zincins'), catalytic domain"/>
    <property type="match status" value="1"/>
</dbReference>
<dbReference type="EMBL" id="BAAAPN010000049">
    <property type="protein sequence ID" value="GAA1761895.1"/>
    <property type="molecule type" value="Genomic_DNA"/>
</dbReference>
<evidence type="ECO:0000313" key="2">
    <source>
        <dbReference type="EMBL" id="GAA1761895.1"/>
    </source>
</evidence>
<keyword evidence="3" id="KW-1185">Reference proteome</keyword>
<dbReference type="GO" id="GO:0008237">
    <property type="term" value="F:metallopeptidase activity"/>
    <property type="evidence" value="ECO:0007669"/>
    <property type="project" value="UniProtKB-KW"/>
</dbReference>
<dbReference type="PANTHER" id="PTHR39420:SF2">
    <property type="entry name" value="HYDROLASE"/>
    <property type="match status" value="1"/>
</dbReference>
<dbReference type="Pfam" id="PF10103">
    <property type="entry name" value="Zincin_2"/>
    <property type="match status" value="1"/>
</dbReference>
<dbReference type="Proteomes" id="UP001501475">
    <property type="component" value="Unassembled WGS sequence"/>
</dbReference>